<feature type="signal peptide" evidence="1">
    <location>
        <begin position="1"/>
        <end position="26"/>
    </location>
</feature>
<dbReference type="PANTHER" id="PTHR46082">
    <property type="entry name" value="ATP/GTP-BINDING PROTEIN-RELATED"/>
    <property type="match status" value="1"/>
</dbReference>
<reference evidence="2 3" key="1">
    <citation type="journal article" date="2016" name="Front. Microbiol.">
        <title>Genome and transcriptome sequences reveal the specific parasitism of the nematophagous Purpureocillium lilacinum 36-1.</title>
        <authorList>
            <person name="Xie J."/>
            <person name="Li S."/>
            <person name="Mo C."/>
            <person name="Xiao X."/>
            <person name="Peng D."/>
            <person name="Wang G."/>
            <person name="Xiao Y."/>
        </authorList>
    </citation>
    <scope>NUCLEOTIDE SEQUENCE [LARGE SCALE GENOMIC DNA]</scope>
    <source>
        <strain evidence="2 3">36-1</strain>
    </source>
</reference>
<dbReference type="InterPro" id="IPR053137">
    <property type="entry name" value="NLR-like"/>
</dbReference>
<sequence length="447" mass="49676">MPLRREQGSAKFRNLRVFLLVGVCGGVPDVGTDHEMLLGDVVVSTSVLEYDKESEHPHGFEIGPNVEYRLQGSLKRAVGMLATHRARTQLEKQAAAVLEDLQARVCHDPELKNRYKYPGAAQDRLFEPGYHHRHHLASHYLCATCLQSPQHSCKSSRAAPCDEIGCSDTRTIWRERLEGKREKERLGRSRSLQAPFVHVGSVASSNKVMRSPKIRDEIARQHRIVAFEMEGAGMWRELPCIIVKGVSDYADSHKNKHWQHFAAGTAACVAKALLVHCLAPRLRADHSHTRRRVPALEYVTPALSPRYDVLDAIIPAISYLNVSQEEMLSREDVPGGRLKAAAKIVGSTTTIESHAPGKTCYDANGNAVFAEIESPGEGKCYILFYSFRFPLLNCGSALKDVLMRNDRRVNDASSPRVVVTVALRVCRHHTGPSKTTWPLSAAMSLPV</sequence>
<accession>A0A2U3DPA1</accession>
<dbReference type="PANTHER" id="PTHR46082:SF6">
    <property type="entry name" value="AAA+ ATPASE DOMAIN-CONTAINING PROTEIN-RELATED"/>
    <property type="match status" value="1"/>
</dbReference>
<dbReference type="AlphaFoldDB" id="A0A2U3DPA1"/>
<evidence type="ECO:0000313" key="2">
    <source>
        <dbReference type="EMBL" id="PWI64076.1"/>
    </source>
</evidence>
<comment type="caution">
    <text evidence="2">The sequence shown here is derived from an EMBL/GenBank/DDBJ whole genome shotgun (WGS) entry which is preliminary data.</text>
</comment>
<name>A0A2U3DPA1_PURLI</name>
<dbReference type="Proteomes" id="UP000245956">
    <property type="component" value="Unassembled WGS sequence"/>
</dbReference>
<dbReference type="SUPFAM" id="SSF53167">
    <property type="entry name" value="Purine and uridine phosphorylases"/>
    <property type="match status" value="1"/>
</dbReference>
<keyword evidence="1" id="KW-0732">Signal</keyword>
<evidence type="ECO:0000313" key="3">
    <source>
        <dbReference type="Proteomes" id="UP000245956"/>
    </source>
</evidence>
<dbReference type="GO" id="GO:0009116">
    <property type="term" value="P:nucleoside metabolic process"/>
    <property type="evidence" value="ECO:0007669"/>
    <property type="project" value="InterPro"/>
</dbReference>
<gene>
    <name evidence="2" type="ORF">PCL_00008</name>
</gene>
<feature type="chain" id="PRO_5015403254" evidence="1">
    <location>
        <begin position="27"/>
        <end position="447"/>
    </location>
</feature>
<dbReference type="EMBL" id="LCWV01000101">
    <property type="protein sequence ID" value="PWI64076.1"/>
    <property type="molecule type" value="Genomic_DNA"/>
</dbReference>
<organism evidence="2 3">
    <name type="scientific">Purpureocillium lilacinum</name>
    <name type="common">Paecilomyces lilacinus</name>
    <dbReference type="NCBI Taxonomy" id="33203"/>
    <lineage>
        <taxon>Eukaryota</taxon>
        <taxon>Fungi</taxon>
        <taxon>Dikarya</taxon>
        <taxon>Ascomycota</taxon>
        <taxon>Pezizomycotina</taxon>
        <taxon>Sordariomycetes</taxon>
        <taxon>Hypocreomycetidae</taxon>
        <taxon>Hypocreales</taxon>
        <taxon>Ophiocordycipitaceae</taxon>
        <taxon>Purpureocillium</taxon>
    </lineage>
</organism>
<dbReference type="GO" id="GO:0003824">
    <property type="term" value="F:catalytic activity"/>
    <property type="evidence" value="ECO:0007669"/>
    <property type="project" value="InterPro"/>
</dbReference>
<protein>
    <submittedName>
        <fullName evidence="2">Uncharacterized protein</fullName>
    </submittedName>
</protein>
<dbReference type="Gene3D" id="3.40.50.1580">
    <property type="entry name" value="Nucleoside phosphorylase domain"/>
    <property type="match status" value="1"/>
</dbReference>
<evidence type="ECO:0000256" key="1">
    <source>
        <dbReference type="SAM" id="SignalP"/>
    </source>
</evidence>
<proteinExistence type="predicted"/>
<dbReference type="InterPro" id="IPR035994">
    <property type="entry name" value="Nucleoside_phosphorylase_sf"/>
</dbReference>